<dbReference type="AlphaFoldDB" id="A0AAQ3QHI0"/>
<evidence type="ECO:0000256" key="1">
    <source>
        <dbReference type="SAM" id="MobiDB-lite"/>
    </source>
</evidence>
<reference evidence="2 3" key="1">
    <citation type="submission" date="2023-10" db="EMBL/GenBank/DDBJ databases">
        <title>Chromosome-scale genome assembly provides insights into flower coloration mechanisms of Canna indica.</title>
        <authorList>
            <person name="Li C."/>
        </authorList>
    </citation>
    <scope>NUCLEOTIDE SEQUENCE [LARGE SCALE GENOMIC DNA]</scope>
    <source>
        <tissue evidence="2">Flower</tissue>
    </source>
</reference>
<dbReference type="InterPro" id="IPR044171">
    <property type="entry name" value="LAX2-like"/>
</dbReference>
<organism evidence="2 3">
    <name type="scientific">Canna indica</name>
    <name type="common">Indian-shot</name>
    <dbReference type="NCBI Taxonomy" id="4628"/>
    <lineage>
        <taxon>Eukaryota</taxon>
        <taxon>Viridiplantae</taxon>
        <taxon>Streptophyta</taxon>
        <taxon>Embryophyta</taxon>
        <taxon>Tracheophyta</taxon>
        <taxon>Spermatophyta</taxon>
        <taxon>Magnoliopsida</taxon>
        <taxon>Liliopsida</taxon>
        <taxon>Zingiberales</taxon>
        <taxon>Cannaceae</taxon>
        <taxon>Canna</taxon>
    </lineage>
</organism>
<gene>
    <name evidence="2" type="ORF">Cni_G21644</name>
</gene>
<dbReference type="Gene3D" id="3.10.20.90">
    <property type="entry name" value="Phosphatidylinositol 3-kinase Catalytic Subunit, Chain A, domain 1"/>
    <property type="match status" value="1"/>
</dbReference>
<dbReference type="PANTHER" id="PTHR47290">
    <property type="entry name" value="RING FINGER PROTEIN"/>
    <property type="match status" value="1"/>
</dbReference>
<evidence type="ECO:0000313" key="3">
    <source>
        <dbReference type="Proteomes" id="UP001327560"/>
    </source>
</evidence>
<dbReference type="EMBL" id="CP136896">
    <property type="protein sequence ID" value="WOL12876.1"/>
    <property type="molecule type" value="Genomic_DNA"/>
</dbReference>
<accession>A0AAQ3QHI0</accession>
<sequence>MIPDRNLLRRHCDDLYGSCFSGGGAESYFHGLEGLPPLKPNPSMTDDEPSPAAEVDEQRGSTRRDENDDDTSSSGDWLQLGLATTPPLVAVPGDTPERMAATTRLEFFPGRPPSSSSSSVSPASVTYPVAWSPGGGIRAPVVEMTMTMVPWMSHLRRDMPWGRWNPSLAMGGASSTVVLPPALPEFVARQFMHPISSSSAPSLRPDVRVVSPPRRPQSGVWITLQAMRNQGREPFLPQIPKSFLRIKDGRMTVRLLMKYLVNKLGLEDESEVEMTCRGQLLLPSLTLQHVRDHVWCSRETTALLQDSRSTEHIMMLHYSRSSSYTANSHHLV</sequence>
<keyword evidence="3" id="KW-1185">Reference proteome</keyword>
<feature type="region of interest" description="Disordered" evidence="1">
    <location>
        <begin position="31"/>
        <end position="93"/>
    </location>
</feature>
<proteinExistence type="predicted"/>
<protein>
    <submittedName>
        <fullName evidence="2">Uncharacterized protein</fullName>
    </submittedName>
</protein>
<dbReference type="Proteomes" id="UP001327560">
    <property type="component" value="Chromosome 7"/>
</dbReference>
<name>A0AAQ3QHI0_9LILI</name>
<dbReference type="PANTHER" id="PTHR47290:SF4">
    <property type="entry name" value="RING FINGER PROTEIN"/>
    <property type="match status" value="1"/>
</dbReference>
<feature type="compositionally biased region" description="Basic and acidic residues" evidence="1">
    <location>
        <begin position="56"/>
        <end position="66"/>
    </location>
</feature>
<evidence type="ECO:0000313" key="2">
    <source>
        <dbReference type="EMBL" id="WOL12876.1"/>
    </source>
</evidence>